<dbReference type="OrthoDB" id="7555308at2759"/>
<dbReference type="EMBL" id="LBMM01012322">
    <property type="protein sequence ID" value="KMQ86282.1"/>
    <property type="molecule type" value="Genomic_DNA"/>
</dbReference>
<name>A0A0J7K7P2_LASNI</name>
<feature type="domain" description="Reverse transcriptase" evidence="1">
    <location>
        <begin position="105"/>
        <end position="374"/>
    </location>
</feature>
<keyword evidence="3" id="KW-0695">RNA-directed DNA polymerase</keyword>
<evidence type="ECO:0000313" key="2">
    <source>
        <dbReference type="EMBL" id="KMQ86282.1"/>
    </source>
</evidence>
<keyword evidence="3" id="KW-0808">Transferase</keyword>
<evidence type="ECO:0000259" key="1">
    <source>
        <dbReference type="PROSITE" id="PS50878"/>
    </source>
</evidence>
<gene>
    <name evidence="3" type="ORF">RF55_14629</name>
    <name evidence="2" type="ORF">RF55_14760</name>
</gene>
<dbReference type="InterPro" id="IPR000477">
    <property type="entry name" value="RT_dom"/>
</dbReference>
<sequence>MDGATFNLSLEWACGDDPMEDNRSALEHARWIDGTMVKACDASSPRMGPKPPRSTADWWSDSIAVFRGACVRARRLWIRERRRVRRPFDALKTLEGDYRRKKKDLRRAINRAKAEAWRGLIKSIDENVWKFKGVAGVAGGLPKVRPICLLDEVGKTFERVIADRLIEWLDRNPEINLSKNQFGFRKQRLTCDALMKVKSIIEESITEGGIAIAVGIDIQNAFNSLPWWAIKKSLVEKEVPEYLRRIIDSYLSERSVEYRTSEDRIAMRDVEAGVPQGSVLGPLLWNVAFDSTLRVGREPGCHIICYADDTLVISTAEDVGTAAACASIQVSRILMQIGRLGLRVSEEKTKAVVFHGQVAPVRLPPITVAVGLFEIILHMESKVAKVTRVLSRLMPNLRGPDEDKRQLFARVVESVLFYGAPIWCEAFALQKKAQQSLRCIQRSLAIRVISGYRTVLCNAATLLAKIFPLYLTATCRKKMYERTNDLKLRGTWSREAAVEIKISEHLLLMRQWEQHLQNPNLSGRRTLKAIGPRLTE</sequence>
<proteinExistence type="predicted"/>
<dbReference type="AlphaFoldDB" id="A0A0J7K7P2"/>
<dbReference type="InterPro" id="IPR043502">
    <property type="entry name" value="DNA/RNA_pol_sf"/>
</dbReference>
<dbReference type="CDD" id="cd01650">
    <property type="entry name" value="RT_nLTR_like"/>
    <property type="match status" value="1"/>
</dbReference>
<accession>A0A0J7K7P2</accession>
<organism evidence="3 4">
    <name type="scientific">Lasius niger</name>
    <name type="common">Black garden ant</name>
    <dbReference type="NCBI Taxonomy" id="67767"/>
    <lineage>
        <taxon>Eukaryota</taxon>
        <taxon>Metazoa</taxon>
        <taxon>Ecdysozoa</taxon>
        <taxon>Arthropoda</taxon>
        <taxon>Hexapoda</taxon>
        <taxon>Insecta</taxon>
        <taxon>Pterygota</taxon>
        <taxon>Neoptera</taxon>
        <taxon>Endopterygota</taxon>
        <taxon>Hymenoptera</taxon>
        <taxon>Apocrita</taxon>
        <taxon>Aculeata</taxon>
        <taxon>Formicoidea</taxon>
        <taxon>Formicidae</taxon>
        <taxon>Formicinae</taxon>
        <taxon>Lasius</taxon>
        <taxon>Lasius</taxon>
    </lineage>
</organism>
<dbReference type="PROSITE" id="PS50878">
    <property type="entry name" value="RT_POL"/>
    <property type="match status" value="1"/>
</dbReference>
<protein>
    <submittedName>
        <fullName evidence="3">Reverse transcriptase</fullName>
    </submittedName>
</protein>
<dbReference type="Proteomes" id="UP000036403">
    <property type="component" value="Unassembled WGS sequence"/>
</dbReference>
<comment type="caution">
    <text evidence="3">The sequence shown here is derived from an EMBL/GenBank/DDBJ whole genome shotgun (WGS) entry which is preliminary data.</text>
</comment>
<keyword evidence="3" id="KW-0548">Nucleotidyltransferase</keyword>
<reference evidence="3 4" key="1">
    <citation type="submission" date="2015-04" db="EMBL/GenBank/DDBJ databases">
        <title>Lasius niger genome sequencing.</title>
        <authorList>
            <person name="Konorov E.A."/>
            <person name="Nikitin M.A."/>
            <person name="Kirill M.V."/>
            <person name="Chang P."/>
        </authorList>
    </citation>
    <scope>NUCLEOTIDE SEQUENCE [LARGE SCALE GENOMIC DNA]</scope>
    <source>
        <tissue evidence="3">Whole</tissue>
    </source>
</reference>
<dbReference type="PaxDb" id="67767-A0A0J7K7P2"/>
<dbReference type="GO" id="GO:0003964">
    <property type="term" value="F:RNA-directed DNA polymerase activity"/>
    <property type="evidence" value="ECO:0007669"/>
    <property type="project" value="UniProtKB-KW"/>
</dbReference>
<dbReference type="PANTHER" id="PTHR19446">
    <property type="entry name" value="REVERSE TRANSCRIPTASES"/>
    <property type="match status" value="1"/>
</dbReference>
<dbReference type="EMBL" id="LBMM01012138">
    <property type="protein sequence ID" value="KMQ86387.1"/>
    <property type="molecule type" value="Genomic_DNA"/>
</dbReference>
<dbReference type="SUPFAM" id="SSF56672">
    <property type="entry name" value="DNA/RNA polymerases"/>
    <property type="match status" value="1"/>
</dbReference>
<evidence type="ECO:0000313" key="3">
    <source>
        <dbReference type="EMBL" id="KMQ86387.1"/>
    </source>
</evidence>
<evidence type="ECO:0000313" key="4">
    <source>
        <dbReference type="Proteomes" id="UP000036403"/>
    </source>
</evidence>
<dbReference type="Pfam" id="PF00078">
    <property type="entry name" value="RVT_1"/>
    <property type="match status" value="1"/>
</dbReference>
<keyword evidence="4" id="KW-1185">Reference proteome</keyword>